<keyword evidence="4" id="KW-1185">Reference proteome</keyword>
<dbReference type="PANTHER" id="PTHR43649">
    <property type="entry name" value="ARABINOSE-BINDING PROTEIN-RELATED"/>
    <property type="match status" value="1"/>
</dbReference>
<dbReference type="OrthoDB" id="54751at2"/>
<comment type="caution">
    <text evidence="3">The sequence shown here is derived from an EMBL/GenBank/DDBJ whole genome shotgun (WGS) entry which is preliminary data.</text>
</comment>
<dbReference type="Proteomes" id="UP000256869">
    <property type="component" value="Unassembled WGS sequence"/>
</dbReference>
<dbReference type="PROSITE" id="PS51257">
    <property type="entry name" value="PROKAR_LIPOPROTEIN"/>
    <property type="match status" value="1"/>
</dbReference>
<evidence type="ECO:0000256" key="2">
    <source>
        <dbReference type="SAM" id="SignalP"/>
    </source>
</evidence>
<keyword evidence="2" id="KW-0732">Signal</keyword>
<organism evidence="3 4">
    <name type="scientific">Cohnella lupini</name>
    <dbReference type="NCBI Taxonomy" id="1294267"/>
    <lineage>
        <taxon>Bacteria</taxon>
        <taxon>Bacillati</taxon>
        <taxon>Bacillota</taxon>
        <taxon>Bacilli</taxon>
        <taxon>Bacillales</taxon>
        <taxon>Paenibacillaceae</taxon>
        <taxon>Cohnella</taxon>
    </lineage>
</organism>
<gene>
    <name evidence="3" type="ORF">DFP95_10438</name>
</gene>
<feature type="chain" id="PRO_5038553112" evidence="2">
    <location>
        <begin position="20"/>
        <end position="554"/>
    </location>
</feature>
<dbReference type="RefSeq" id="WP_115992344.1">
    <property type="nucleotide sequence ID" value="NZ_QRDY01000004.1"/>
</dbReference>
<feature type="signal peptide" evidence="2">
    <location>
        <begin position="1"/>
        <end position="19"/>
    </location>
</feature>
<dbReference type="EMBL" id="QRDY01000004">
    <property type="protein sequence ID" value="RED63045.1"/>
    <property type="molecule type" value="Genomic_DNA"/>
</dbReference>
<feature type="region of interest" description="Disordered" evidence="1">
    <location>
        <begin position="26"/>
        <end position="58"/>
    </location>
</feature>
<name>A0A3D9IMU8_9BACL</name>
<dbReference type="InterPro" id="IPR006059">
    <property type="entry name" value="SBP"/>
</dbReference>
<dbReference type="Pfam" id="PF01547">
    <property type="entry name" value="SBP_bac_1"/>
    <property type="match status" value="1"/>
</dbReference>
<evidence type="ECO:0000313" key="4">
    <source>
        <dbReference type="Proteomes" id="UP000256869"/>
    </source>
</evidence>
<sequence>MKKRIILAGLLASIMLLSACNTGNKNSGNNPSEAASNATSNAASNEASSEASSEAPKEPITLTLFDKNVGDPFTNPVAKEITDRTGVFIEIQQPTGNPDEKLNLMLVSGDLPDIALIDRREATMNKYIAGGAFIPLNDLIDQYAPNIKARYGDVLSKSVYEDGKNYYLNNWYGLDPNPNWAINMRMDILEEFGYGERAKAGDSFTQEEFLDLLRKFKAKYPDVDGKPSIPMTVNAEHMPTIIGSFKAMYGMKTYYEKDGRLEFIVRDPRYLEMIKYINNLYTEGLLDREWGINKAQNYAQKTASGRVFATAGGVVNEANTAFRAELGEDTNHLFYAFKVTAPGVDPQKTTYGPRSSLGWDGVGITVANKHPVETIKFLDFLASEEGQYLLMWGKEGENWTMENGVHVPKKEALDAMSADWAGFSKTTGARKWTWMIRNGLGEDGTAYDLIFGYHKDNVNQHALKSMEGSSWDTALYDDLGPKAGSPDALSEQKIKDIIDNSFSAMVYAKSQDEIDGMYKKMIAELDANSAVKIEDIYTANYKVRMDLYNSAESK</sequence>
<dbReference type="InterPro" id="IPR050490">
    <property type="entry name" value="Bact_solute-bd_prot1"/>
</dbReference>
<reference evidence="3 4" key="1">
    <citation type="submission" date="2018-07" db="EMBL/GenBank/DDBJ databases">
        <title>Genomic Encyclopedia of Type Strains, Phase III (KMG-III): the genomes of soil and plant-associated and newly described type strains.</title>
        <authorList>
            <person name="Whitman W."/>
        </authorList>
    </citation>
    <scope>NUCLEOTIDE SEQUENCE [LARGE SCALE GENOMIC DNA]</scope>
    <source>
        <strain evidence="3 4">CECT 8236</strain>
    </source>
</reference>
<evidence type="ECO:0000256" key="1">
    <source>
        <dbReference type="SAM" id="MobiDB-lite"/>
    </source>
</evidence>
<dbReference type="AlphaFoldDB" id="A0A3D9IMU8"/>
<protein>
    <submittedName>
        <fullName evidence="3">Putative aldouronate transport system substrate-binding protein</fullName>
    </submittedName>
</protein>
<dbReference type="PANTHER" id="PTHR43649:SF12">
    <property type="entry name" value="DIACETYLCHITOBIOSE BINDING PROTEIN DASA"/>
    <property type="match status" value="1"/>
</dbReference>
<dbReference type="SUPFAM" id="SSF53850">
    <property type="entry name" value="Periplasmic binding protein-like II"/>
    <property type="match status" value="1"/>
</dbReference>
<proteinExistence type="predicted"/>
<feature type="compositionally biased region" description="Low complexity" evidence="1">
    <location>
        <begin position="29"/>
        <end position="54"/>
    </location>
</feature>
<evidence type="ECO:0000313" key="3">
    <source>
        <dbReference type="EMBL" id="RED63045.1"/>
    </source>
</evidence>
<accession>A0A3D9IMU8</accession>
<dbReference type="Gene3D" id="3.40.190.10">
    <property type="entry name" value="Periplasmic binding protein-like II"/>
    <property type="match status" value="2"/>
</dbReference>